<dbReference type="WBParaSite" id="SPAL_0000699600.1">
    <property type="protein sequence ID" value="SPAL_0000699600.1"/>
    <property type="gene ID" value="SPAL_0000699600"/>
</dbReference>
<name>A0A0N5BM53_STREA</name>
<protein>
    <submittedName>
        <fullName evidence="2">F-box domain-containing protein</fullName>
    </submittedName>
</protein>
<accession>A0A0N5BM53</accession>
<dbReference type="AlphaFoldDB" id="A0A0N5BM53"/>
<reference evidence="2" key="1">
    <citation type="submission" date="2017-02" db="UniProtKB">
        <authorList>
            <consortium name="WormBaseParasite"/>
        </authorList>
    </citation>
    <scope>IDENTIFICATION</scope>
</reference>
<keyword evidence="1" id="KW-1185">Reference proteome</keyword>
<evidence type="ECO:0000313" key="2">
    <source>
        <dbReference type="WBParaSite" id="SPAL_0000699600.1"/>
    </source>
</evidence>
<organism evidence="1 2">
    <name type="scientific">Strongyloides papillosus</name>
    <name type="common">Intestinal threadworm</name>
    <dbReference type="NCBI Taxonomy" id="174720"/>
    <lineage>
        <taxon>Eukaryota</taxon>
        <taxon>Metazoa</taxon>
        <taxon>Ecdysozoa</taxon>
        <taxon>Nematoda</taxon>
        <taxon>Chromadorea</taxon>
        <taxon>Rhabditida</taxon>
        <taxon>Tylenchina</taxon>
        <taxon>Panagrolaimomorpha</taxon>
        <taxon>Strongyloidoidea</taxon>
        <taxon>Strongyloididae</taxon>
        <taxon>Strongyloides</taxon>
    </lineage>
</organism>
<dbReference type="Proteomes" id="UP000046392">
    <property type="component" value="Unplaced"/>
</dbReference>
<sequence>MNEESELFREISTKMASGQPIESNIFERLNVCEFDSLKKKFGACPDETDPTERDKKIISWENYHCSLTIDSPKSITVSNIETDIYNHFSPFYMNDVIRLTFNINLGKVEKASFKKDKVYITALINKALSMMPCIKELSLDFFGPEFVYDHLQDIVKGIKNENVSILSISFMRSSRPTTFKPKKPIFTDKKVFDGFKNLKTFKICKHAFGYSLYDETSIDILSKIEGISLDLIRFSNFCPYSSVSMDNVSLNGVLSKIIDNKINFSLSAGDYETEPRLLSWLKNADVSSLSLITKIEYDMCSIEDLPELTKFLTRISTETRETSYVYRSFKNLKKLETIIISLTYMEDECASKHDLRGLLGSIRRSGTDKDIYQKDIMAFLSMAPQCLENLYFNGKLSITNEITSKLNKYFPKISFLFLRGLINAETTSIKVFENLKIFITLTPFIFELPKNVEMCMVGPSSEILKEKNSGSLNQSFMGLHINVPHCDPPIIFDNYRKCYRYYKNLNFSNEYGLLGLTSGRMFFNSFKYLFKLKKNLSEIGKIDAPTSFENVKITT</sequence>
<evidence type="ECO:0000313" key="1">
    <source>
        <dbReference type="Proteomes" id="UP000046392"/>
    </source>
</evidence>
<proteinExistence type="predicted"/>